<comment type="caution">
    <text evidence="1">The sequence shown here is derived from an EMBL/GenBank/DDBJ whole genome shotgun (WGS) entry which is preliminary data.</text>
</comment>
<keyword evidence="2" id="KW-1185">Reference proteome</keyword>
<reference evidence="1 2" key="2">
    <citation type="journal article" date="2022" name="Mol. Ecol. Resour.">
        <title>The genomes of chicory, endive, great burdock and yacon provide insights into Asteraceae paleo-polyploidization history and plant inulin production.</title>
        <authorList>
            <person name="Fan W."/>
            <person name="Wang S."/>
            <person name="Wang H."/>
            <person name="Wang A."/>
            <person name="Jiang F."/>
            <person name="Liu H."/>
            <person name="Zhao H."/>
            <person name="Xu D."/>
            <person name="Zhang Y."/>
        </authorList>
    </citation>
    <scope>NUCLEOTIDE SEQUENCE [LARGE SCALE GENOMIC DNA]</scope>
    <source>
        <strain evidence="2">cv. Niubang</strain>
    </source>
</reference>
<sequence length="293" mass="32227">MMDKSCHSSGEESSAINPNLDSSSTGKDHYLKHLHKLSHKISKPPIRKPFEFDHHQPPLVLDHGNESQPSNLNHHQQQQHQPPVYNVSKSDFRNVVQKLTGSPAHERITNPVQPVKPQSSRLQRIRPPPLEHVGNRPPPNAVTVTVAGGVLPQNPSFRPGHVSGNFFNNQRQQQPLSPLPPLPAVHATAESPISAYMRCFQTSVTGPSPRWNSFTPPPPPQLNATVPPRSPTPATEFPAPSSPLPFGCLHSPKSQYPMLSPGFPFSPTNQFGFQQLTPLSPTPPAPSPRWKSL</sequence>
<proteinExistence type="predicted"/>
<dbReference type="Proteomes" id="UP001055879">
    <property type="component" value="Linkage Group LG15"/>
</dbReference>
<name>A0ACB8XR25_ARCLA</name>
<gene>
    <name evidence="1" type="ORF">L6452_38561</name>
</gene>
<evidence type="ECO:0000313" key="2">
    <source>
        <dbReference type="Proteomes" id="UP001055879"/>
    </source>
</evidence>
<dbReference type="EMBL" id="CM042061">
    <property type="protein sequence ID" value="KAI3672473.1"/>
    <property type="molecule type" value="Genomic_DNA"/>
</dbReference>
<reference evidence="2" key="1">
    <citation type="journal article" date="2022" name="Mol. Ecol. Resour.">
        <title>The genomes of chicory, endive, great burdock and yacon provide insights into Asteraceae palaeo-polyploidization history and plant inulin production.</title>
        <authorList>
            <person name="Fan W."/>
            <person name="Wang S."/>
            <person name="Wang H."/>
            <person name="Wang A."/>
            <person name="Jiang F."/>
            <person name="Liu H."/>
            <person name="Zhao H."/>
            <person name="Xu D."/>
            <person name="Zhang Y."/>
        </authorList>
    </citation>
    <scope>NUCLEOTIDE SEQUENCE [LARGE SCALE GENOMIC DNA]</scope>
    <source>
        <strain evidence="2">cv. Niubang</strain>
    </source>
</reference>
<evidence type="ECO:0000313" key="1">
    <source>
        <dbReference type="EMBL" id="KAI3672473.1"/>
    </source>
</evidence>
<accession>A0ACB8XR25</accession>
<organism evidence="1 2">
    <name type="scientific">Arctium lappa</name>
    <name type="common">Greater burdock</name>
    <name type="synonym">Lappa major</name>
    <dbReference type="NCBI Taxonomy" id="4217"/>
    <lineage>
        <taxon>Eukaryota</taxon>
        <taxon>Viridiplantae</taxon>
        <taxon>Streptophyta</taxon>
        <taxon>Embryophyta</taxon>
        <taxon>Tracheophyta</taxon>
        <taxon>Spermatophyta</taxon>
        <taxon>Magnoliopsida</taxon>
        <taxon>eudicotyledons</taxon>
        <taxon>Gunneridae</taxon>
        <taxon>Pentapetalae</taxon>
        <taxon>asterids</taxon>
        <taxon>campanulids</taxon>
        <taxon>Asterales</taxon>
        <taxon>Asteraceae</taxon>
        <taxon>Carduoideae</taxon>
        <taxon>Cardueae</taxon>
        <taxon>Arctiinae</taxon>
        <taxon>Arctium</taxon>
    </lineage>
</organism>
<protein>
    <submittedName>
        <fullName evidence="1">Uncharacterized protein</fullName>
    </submittedName>
</protein>